<evidence type="ECO:0000256" key="2">
    <source>
        <dbReference type="ARBA" id="ARBA00012438"/>
    </source>
</evidence>
<dbReference type="SUPFAM" id="SSF55874">
    <property type="entry name" value="ATPase domain of HSP90 chaperone/DNA topoisomerase II/histidine kinase"/>
    <property type="match status" value="1"/>
</dbReference>
<dbReference type="FunFam" id="1.10.287.130:FF:000001">
    <property type="entry name" value="Two-component sensor histidine kinase"/>
    <property type="match status" value="1"/>
</dbReference>
<evidence type="ECO:0000256" key="4">
    <source>
        <dbReference type="ARBA" id="ARBA00022679"/>
    </source>
</evidence>
<dbReference type="Pfam" id="PF00512">
    <property type="entry name" value="HisKA"/>
    <property type="match status" value="1"/>
</dbReference>
<evidence type="ECO:0000256" key="7">
    <source>
        <dbReference type="ARBA" id="ARBA00023136"/>
    </source>
</evidence>
<feature type="transmembrane region" description="Helical" evidence="8">
    <location>
        <begin position="12"/>
        <end position="31"/>
    </location>
</feature>
<dbReference type="GO" id="GO:0000155">
    <property type="term" value="F:phosphorelay sensor kinase activity"/>
    <property type="evidence" value="ECO:0007669"/>
    <property type="project" value="InterPro"/>
</dbReference>
<sequence>MINSRQLTPVQLSAFTAFTISLLVGLANYFFIRSWWIALLSFAVLFIISYLLIRYFTERFIYRHIKLIYKFISQTKATKREEFYNKSLLPEKSLQEVSAEVEAWAEQKREEIEVLKQNEQYRKEFLQNLSHELKTPIFAVQGYIDTLLSGAMHKEDVAKKFLLNTSRNIDRLVNLVDDLDEISKLESGQQQLYKQNFVIQELVQDVYESLLLKAAEKNIKCSIKKNSELPITVYADKEKIRMVLINLVSNAIKYGKQNGSIVFSVYKTHGNLVLAEISDDGYGIAEEHLTRIFERFYRTDMARSRKEGGSGLGLSICKHIIEAHGQTMHVRSRLDVGSTFGFTLEGRRTDEDE</sequence>
<dbReference type="InterPro" id="IPR036097">
    <property type="entry name" value="HisK_dim/P_sf"/>
</dbReference>
<feature type="transmembrane region" description="Helical" evidence="8">
    <location>
        <begin position="37"/>
        <end position="56"/>
    </location>
</feature>
<evidence type="ECO:0000313" key="10">
    <source>
        <dbReference type="EMBL" id="TWI81299.1"/>
    </source>
</evidence>
<feature type="domain" description="Histidine kinase" evidence="9">
    <location>
        <begin position="128"/>
        <end position="348"/>
    </location>
</feature>
<comment type="catalytic activity">
    <reaction evidence="1">
        <text>ATP + protein L-histidine = ADP + protein N-phospho-L-histidine.</text>
        <dbReference type="EC" id="2.7.13.3"/>
    </reaction>
</comment>
<keyword evidence="11" id="KW-1185">Reference proteome</keyword>
<dbReference type="EC" id="2.7.13.3" evidence="2"/>
<evidence type="ECO:0000256" key="8">
    <source>
        <dbReference type="SAM" id="Phobius"/>
    </source>
</evidence>
<evidence type="ECO:0000256" key="6">
    <source>
        <dbReference type="ARBA" id="ARBA00023012"/>
    </source>
</evidence>
<keyword evidence="4" id="KW-0808">Transferase</keyword>
<organism evidence="10 11">
    <name type="scientific">Lacibacter cauensis</name>
    <dbReference type="NCBI Taxonomy" id="510947"/>
    <lineage>
        <taxon>Bacteria</taxon>
        <taxon>Pseudomonadati</taxon>
        <taxon>Bacteroidota</taxon>
        <taxon>Chitinophagia</taxon>
        <taxon>Chitinophagales</taxon>
        <taxon>Chitinophagaceae</taxon>
        <taxon>Lacibacter</taxon>
    </lineage>
</organism>
<evidence type="ECO:0000256" key="1">
    <source>
        <dbReference type="ARBA" id="ARBA00000085"/>
    </source>
</evidence>
<dbReference type="PRINTS" id="PR00344">
    <property type="entry name" value="BCTRLSENSOR"/>
</dbReference>
<dbReference type="PANTHER" id="PTHR45453:SF1">
    <property type="entry name" value="PHOSPHATE REGULON SENSOR PROTEIN PHOR"/>
    <property type="match status" value="1"/>
</dbReference>
<dbReference type="SMART" id="SM00387">
    <property type="entry name" value="HATPase_c"/>
    <property type="match status" value="1"/>
</dbReference>
<comment type="caution">
    <text evidence="10">The sequence shown here is derived from an EMBL/GenBank/DDBJ whole genome shotgun (WGS) entry which is preliminary data.</text>
</comment>
<keyword evidence="6" id="KW-0902">Two-component regulatory system</keyword>
<dbReference type="FunFam" id="3.30.565.10:FF:000006">
    <property type="entry name" value="Sensor histidine kinase WalK"/>
    <property type="match status" value="1"/>
</dbReference>
<dbReference type="OrthoDB" id="9804645at2"/>
<dbReference type="EMBL" id="VLLE01000004">
    <property type="protein sequence ID" value="TWI81299.1"/>
    <property type="molecule type" value="Genomic_DNA"/>
</dbReference>
<gene>
    <name evidence="10" type="ORF">IQ13_2316</name>
</gene>
<name>A0A562SJ44_9BACT</name>
<dbReference type="CDD" id="cd00082">
    <property type="entry name" value="HisKA"/>
    <property type="match status" value="1"/>
</dbReference>
<dbReference type="Proteomes" id="UP000316167">
    <property type="component" value="Unassembled WGS sequence"/>
</dbReference>
<keyword evidence="8" id="KW-0812">Transmembrane</keyword>
<keyword evidence="8" id="KW-1133">Transmembrane helix</keyword>
<dbReference type="InterPro" id="IPR036890">
    <property type="entry name" value="HATPase_C_sf"/>
</dbReference>
<proteinExistence type="predicted"/>
<dbReference type="Gene3D" id="3.30.565.10">
    <property type="entry name" value="Histidine kinase-like ATPase, C-terminal domain"/>
    <property type="match status" value="1"/>
</dbReference>
<evidence type="ECO:0000256" key="3">
    <source>
        <dbReference type="ARBA" id="ARBA00022553"/>
    </source>
</evidence>
<evidence type="ECO:0000256" key="5">
    <source>
        <dbReference type="ARBA" id="ARBA00022777"/>
    </source>
</evidence>
<dbReference type="SUPFAM" id="SSF47384">
    <property type="entry name" value="Homodimeric domain of signal transducing histidine kinase"/>
    <property type="match status" value="1"/>
</dbReference>
<dbReference type="GO" id="GO:0004721">
    <property type="term" value="F:phosphoprotein phosphatase activity"/>
    <property type="evidence" value="ECO:0007669"/>
    <property type="project" value="TreeGrafter"/>
</dbReference>
<evidence type="ECO:0000313" key="11">
    <source>
        <dbReference type="Proteomes" id="UP000316167"/>
    </source>
</evidence>
<dbReference type="Gene3D" id="1.10.287.130">
    <property type="match status" value="1"/>
</dbReference>
<dbReference type="AlphaFoldDB" id="A0A562SJ44"/>
<dbReference type="InterPro" id="IPR004358">
    <property type="entry name" value="Sig_transdc_His_kin-like_C"/>
</dbReference>
<dbReference type="CDD" id="cd00075">
    <property type="entry name" value="HATPase"/>
    <property type="match status" value="1"/>
</dbReference>
<dbReference type="InterPro" id="IPR003594">
    <property type="entry name" value="HATPase_dom"/>
</dbReference>
<keyword evidence="3" id="KW-0597">Phosphoprotein</keyword>
<dbReference type="RefSeq" id="WP_144886501.1">
    <property type="nucleotide sequence ID" value="NZ_VLLE01000004.1"/>
</dbReference>
<dbReference type="InterPro" id="IPR003661">
    <property type="entry name" value="HisK_dim/P_dom"/>
</dbReference>
<dbReference type="InterPro" id="IPR005467">
    <property type="entry name" value="His_kinase_dom"/>
</dbReference>
<dbReference type="SMART" id="SM00388">
    <property type="entry name" value="HisKA"/>
    <property type="match status" value="1"/>
</dbReference>
<accession>A0A562SJ44</accession>
<keyword evidence="5 10" id="KW-0418">Kinase</keyword>
<dbReference type="InterPro" id="IPR050351">
    <property type="entry name" value="BphY/WalK/GraS-like"/>
</dbReference>
<dbReference type="GO" id="GO:0016036">
    <property type="term" value="P:cellular response to phosphate starvation"/>
    <property type="evidence" value="ECO:0007669"/>
    <property type="project" value="TreeGrafter"/>
</dbReference>
<dbReference type="PANTHER" id="PTHR45453">
    <property type="entry name" value="PHOSPHATE REGULON SENSOR PROTEIN PHOR"/>
    <property type="match status" value="1"/>
</dbReference>
<evidence type="ECO:0000259" key="9">
    <source>
        <dbReference type="PROSITE" id="PS50109"/>
    </source>
</evidence>
<dbReference type="GO" id="GO:0005886">
    <property type="term" value="C:plasma membrane"/>
    <property type="evidence" value="ECO:0007669"/>
    <property type="project" value="TreeGrafter"/>
</dbReference>
<protein>
    <recommendedName>
        <fullName evidence="2">histidine kinase</fullName>
        <ecNumber evidence="2">2.7.13.3</ecNumber>
    </recommendedName>
</protein>
<reference evidence="10 11" key="1">
    <citation type="journal article" date="2015" name="Stand. Genomic Sci.">
        <title>Genomic Encyclopedia of Bacterial and Archaeal Type Strains, Phase III: the genomes of soil and plant-associated and newly described type strains.</title>
        <authorList>
            <person name="Whitman W.B."/>
            <person name="Woyke T."/>
            <person name="Klenk H.P."/>
            <person name="Zhou Y."/>
            <person name="Lilburn T.G."/>
            <person name="Beck B.J."/>
            <person name="De Vos P."/>
            <person name="Vandamme P."/>
            <person name="Eisen J.A."/>
            <person name="Garrity G."/>
            <person name="Hugenholtz P."/>
            <person name="Kyrpides N.C."/>
        </authorList>
    </citation>
    <scope>NUCLEOTIDE SEQUENCE [LARGE SCALE GENOMIC DNA]</scope>
    <source>
        <strain evidence="10 11">CGMCC 1.7271</strain>
    </source>
</reference>
<dbReference type="Pfam" id="PF02518">
    <property type="entry name" value="HATPase_c"/>
    <property type="match status" value="1"/>
</dbReference>
<dbReference type="PROSITE" id="PS50109">
    <property type="entry name" value="HIS_KIN"/>
    <property type="match status" value="1"/>
</dbReference>
<keyword evidence="7 8" id="KW-0472">Membrane</keyword>